<evidence type="ECO:0000256" key="1">
    <source>
        <dbReference type="SAM" id="Phobius"/>
    </source>
</evidence>
<protein>
    <submittedName>
        <fullName evidence="2">Uncharacterized protein</fullName>
    </submittedName>
</protein>
<evidence type="ECO:0000313" key="2">
    <source>
        <dbReference type="EMBL" id="KAK7073036.1"/>
    </source>
</evidence>
<comment type="caution">
    <text evidence="2">The sequence shown here is derived from an EMBL/GenBank/DDBJ whole genome shotgun (WGS) entry which is preliminary data.</text>
</comment>
<dbReference type="Proteomes" id="UP001381693">
    <property type="component" value="Unassembled WGS sequence"/>
</dbReference>
<gene>
    <name evidence="2" type="ORF">SK128_003445</name>
</gene>
<keyword evidence="1" id="KW-0472">Membrane</keyword>
<organism evidence="2 3">
    <name type="scientific">Halocaridina rubra</name>
    <name type="common">Hawaiian red shrimp</name>
    <dbReference type="NCBI Taxonomy" id="373956"/>
    <lineage>
        <taxon>Eukaryota</taxon>
        <taxon>Metazoa</taxon>
        <taxon>Ecdysozoa</taxon>
        <taxon>Arthropoda</taxon>
        <taxon>Crustacea</taxon>
        <taxon>Multicrustacea</taxon>
        <taxon>Malacostraca</taxon>
        <taxon>Eumalacostraca</taxon>
        <taxon>Eucarida</taxon>
        <taxon>Decapoda</taxon>
        <taxon>Pleocyemata</taxon>
        <taxon>Caridea</taxon>
        <taxon>Atyoidea</taxon>
        <taxon>Atyidae</taxon>
        <taxon>Halocaridina</taxon>
    </lineage>
</organism>
<evidence type="ECO:0000313" key="3">
    <source>
        <dbReference type="Proteomes" id="UP001381693"/>
    </source>
</evidence>
<keyword evidence="3" id="KW-1185">Reference proteome</keyword>
<reference evidence="2 3" key="1">
    <citation type="submission" date="2023-11" db="EMBL/GenBank/DDBJ databases">
        <title>Halocaridina rubra genome assembly.</title>
        <authorList>
            <person name="Smith C."/>
        </authorList>
    </citation>
    <scope>NUCLEOTIDE SEQUENCE [LARGE SCALE GENOMIC DNA]</scope>
    <source>
        <strain evidence="2">EP-1</strain>
        <tissue evidence="2">Whole</tissue>
    </source>
</reference>
<name>A0AAN8WVG5_HALRR</name>
<keyword evidence="1" id="KW-0812">Transmembrane</keyword>
<keyword evidence="1" id="KW-1133">Transmembrane helix</keyword>
<accession>A0AAN8WVG5</accession>
<dbReference type="AlphaFoldDB" id="A0AAN8WVG5"/>
<sequence>MESTTTIHKIQSDNILSQRPPYETSIEGLSFVLCDAAPTYNFKFFSQTSPLLPSGEIASACRCRGGKVYPLSAYIWPLFVLRGHIYLSCICNSDISFRPKNLLQAMFILQIFSWRESHLRWGGTFVTLSVSSSLGPVKTCISNCSTDTNTRLGWYCFPITFSGFENKTEEVTKAIFGTGAKDFFQNVGKDIRASWREIIYMCLIGLVFTIIITAMLR</sequence>
<dbReference type="EMBL" id="JAXCGZ010013270">
    <property type="protein sequence ID" value="KAK7073036.1"/>
    <property type="molecule type" value="Genomic_DNA"/>
</dbReference>
<feature type="transmembrane region" description="Helical" evidence="1">
    <location>
        <begin position="198"/>
        <end position="216"/>
    </location>
</feature>
<proteinExistence type="predicted"/>